<feature type="non-terminal residue" evidence="1">
    <location>
        <position position="82"/>
    </location>
</feature>
<dbReference type="Proteomes" id="UP000437017">
    <property type="component" value="Unassembled WGS sequence"/>
</dbReference>
<dbReference type="GO" id="GO:0005654">
    <property type="term" value="C:nucleoplasm"/>
    <property type="evidence" value="ECO:0007669"/>
    <property type="project" value="TreeGrafter"/>
</dbReference>
<gene>
    <name evidence="1" type="ORF">E2I00_019848</name>
</gene>
<accession>A0A643C922</accession>
<feature type="non-terminal residue" evidence="1">
    <location>
        <position position="1"/>
    </location>
</feature>
<protein>
    <submittedName>
        <fullName evidence="1">Uncharacterized protein</fullName>
    </submittedName>
</protein>
<dbReference type="InterPro" id="IPR045189">
    <property type="entry name" value="UBR4-like"/>
</dbReference>
<keyword evidence="2" id="KW-1185">Reference proteome</keyword>
<organism evidence="1 2">
    <name type="scientific">Balaenoptera physalus</name>
    <name type="common">Fin whale</name>
    <name type="synonym">Balaena physalus</name>
    <dbReference type="NCBI Taxonomy" id="9770"/>
    <lineage>
        <taxon>Eukaryota</taxon>
        <taxon>Metazoa</taxon>
        <taxon>Chordata</taxon>
        <taxon>Craniata</taxon>
        <taxon>Vertebrata</taxon>
        <taxon>Euteleostomi</taxon>
        <taxon>Mammalia</taxon>
        <taxon>Eutheria</taxon>
        <taxon>Laurasiatheria</taxon>
        <taxon>Artiodactyla</taxon>
        <taxon>Whippomorpha</taxon>
        <taxon>Cetacea</taxon>
        <taxon>Mysticeti</taxon>
        <taxon>Balaenopteridae</taxon>
        <taxon>Balaenoptera</taxon>
    </lineage>
</organism>
<dbReference type="GO" id="GO:0005829">
    <property type="term" value="C:cytosol"/>
    <property type="evidence" value="ECO:0007669"/>
    <property type="project" value="TreeGrafter"/>
</dbReference>
<reference evidence="1 2" key="1">
    <citation type="journal article" date="2019" name="PLoS ONE">
        <title>Genomic analyses reveal an absence of contemporary introgressive admixture between fin whales and blue whales, despite known hybrids.</title>
        <authorList>
            <person name="Westbury M.V."/>
            <person name="Petersen B."/>
            <person name="Lorenzen E.D."/>
        </authorList>
    </citation>
    <scope>NUCLEOTIDE SEQUENCE [LARGE SCALE GENOMIC DNA]</scope>
    <source>
        <strain evidence="1">FinWhale-01</strain>
    </source>
</reference>
<dbReference type="GO" id="GO:0005813">
    <property type="term" value="C:centrosome"/>
    <property type="evidence" value="ECO:0007669"/>
    <property type="project" value="TreeGrafter"/>
</dbReference>
<dbReference type="PANTHER" id="PTHR21725:SF1">
    <property type="entry name" value="E3 UBIQUITIN-PROTEIN LIGASE UBR4"/>
    <property type="match status" value="1"/>
</dbReference>
<evidence type="ECO:0000313" key="2">
    <source>
        <dbReference type="Proteomes" id="UP000437017"/>
    </source>
</evidence>
<name>A0A643C922_BALPH</name>
<sequence length="82" mass="8759">ITVLQLSALLKQADSSKRKLTLTRLASAPVPFTVLSLTGNPCKEDYLAVCGLKLATGNFIIKAVWLPGSQTELAIVTADFVK</sequence>
<comment type="caution">
    <text evidence="1">The sequence shown here is derived from an EMBL/GenBank/DDBJ whole genome shotgun (WGS) entry which is preliminary data.</text>
</comment>
<dbReference type="AlphaFoldDB" id="A0A643C922"/>
<dbReference type="GO" id="GO:0016020">
    <property type="term" value="C:membrane"/>
    <property type="evidence" value="ECO:0007669"/>
    <property type="project" value="TreeGrafter"/>
</dbReference>
<dbReference type="GO" id="GO:0006511">
    <property type="term" value="P:ubiquitin-dependent protein catabolic process"/>
    <property type="evidence" value="ECO:0007669"/>
    <property type="project" value="TreeGrafter"/>
</dbReference>
<evidence type="ECO:0000313" key="1">
    <source>
        <dbReference type="EMBL" id="KAB0396727.1"/>
    </source>
</evidence>
<proteinExistence type="predicted"/>
<dbReference type="GO" id="GO:0004842">
    <property type="term" value="F:ubiquitin-protein transferase activity"/>
    <property type="evidence" value="ECO:0007669"/>
    <property type="project" value="TreeGrafter"/>
</dbReference>
<dbReference type="OrthoDB" id="30336at2759"/>
<dbReference type="EMBL" id="SGJD01002095">
    <property type="protein sequence ID" value="KAB0396727.1"/>
    <property type="molecule type" value="Genomic_DNA"/>
</dbReference>
<dbReference type="PANTHER" id="PTHR21725">
    <property type="entry name" value="E3 UBIQUITIN-PROTEIN LIGASE UBR4"/>
    <property type="match status" value="1"/>
</dbReference>